<sequence length="230" mass="23061">MFFTKTLVAAGGLATLSQAHMLLRTPAPYTSPQIQSGPLDPSGSNFPCQSTGGAFVGAATSMAKGSKQSMGFTGSAVHGGGSCQISITYDNPPTKDSAFKVIHSIQGGCPARNTPGNLPDNPSGAAPDTYDFTIPDDIPAGNATLAWSWMNKIGNREFYMNCAPVDITGDGGSEAALDALPDMLTANIGGGCTTAEGVDVEFPNPGKSVETNPGAALGAPVGDCGGSAGG</sequence>
<reference evidence="3" key="1">
    <citation type="journal article" date="2023" name="Mol. Phylogenet. Evol.">
        <title>Genome-scale phylogeny and comparative genomics of the fungal order Sordariales.</title>
        <authorList>
            <person name="Hensen N."/>
            <person name="Bonometti L."/>
            <person name="Westerberg I."/>
            <person name="Brannstrom I.O."/>
            <person name="Guillou S."/>
            <person name="Cros-Aarteil S."/>
            <person name="Calhoun S."/>
            <person name="Haridas S."/>
            <person name="Kuo A."/>
            <person name="Mondo S."/>
            <person name="Pangilinan J."/>
            <person name="Riley R."/>
            <person name="LaButti K."/>
            <person name="Andreopoulos B."/>
            <person name="Lipzen A."/>
            <person name="Chen C."/>
            <person name="Yan M."/>
            <person name="Daum C."/>
            <person name="Ng V."/>
            <person name="Clum A."/>
            <person name="Steindorff A."/>
            <person name="Ohm R.A."/>
            <person name="Martin F."/>
            <person name="Silar P."/>
            <person name="Natvig D.O."/>
            <person name="Lalanne C."/>
            <person name="Gautier V."/>
            <person name="Ament-Velasquez S.L."/>
            <person name="Kruys A."/>
            <person name="Hutchinson M.I."/>
            <person name="Powell A.J."/>
            <person name="Barry K."/>
            <person name="Miller A.N."/>
            <person name="Grigoriev I.V."/>
            <person name="Debuchy R."/>
            <person name="Gladieux P."/>
            <person name="Hiltunen Thoren M."/>
            <person name="Johannesson H."/>
        </authorList>
    </citation>
    <scope>NUCLEOTIDE SEQUENCE</scope>
    <source>
        <strain evidence="3">CBS 123565</strain>
    </source>
</reference>
<keyword evidence="2" id="KW-0732">Signal</keyword>
<evidence type="ECO:0000313" key="3">
    <source>
        <dbReference type="EMBL" id="KAK4137533.1"/>
    </source>
</evidence>
<dbReference type="Proteomes" id="UP001304895">
    <property type="component" value="Unassembled WGS sequence"/>
</dbReference>
<feature type="non-terminal residue" evidence="3">
    <location>
        <position position="230"/>
    </location>
</feature>
<dbReference type="AlphaFoldDB" id="A0AAN6UR59"/>
<dbReference type="PANTHER" id="PTHR36182">
    <property type="entry name" value="PROTEIN, PUTATIVE (AFU_ORTHOLOGUE AFUA_6G10930)-RELATED"/>
    <property type="match status" value="1"/>
</dbReference>
<accession>A0AAN6UR59</accession>
<feature type="signal peptide" evidence="2">
    <location>
        <begin position="1"/>
        <end position="19"/>
    </location>
</feature>
<dbReference type="EMBL" id="MU853402">
    <property type="protein sequence ID" value="KAK4137533.1"/>
    <property type="molecule type" value="Genomic_DNA"/>
</dbReference>
<keyword evidence="3" id="KW-0503">Monooxygenase</keyword>
<dbReference type="PANTHER" id="PTHR36182:SF2">
    <property type="entry name" value="LYTIC POLYSACCHARIDE MONOOXYGENASE"/>
    <property type="match status" value="1"/>
</dbReference>
<proteinExistence type="predicted"/>
<reference evidence="3" key="2">
    <citation type="submission" date="2023-05" db="EMBL/GenBank/DDBJ databases">
        <authorList>
            <consortium name="Lawrence Berkeley National Laboratory"/>
            <person name="Steindorff A."/>
            <person name="Hensen N."/>
            <person name="Bonometti L."/>
            <person name="Westerberg I."/>
            <person name="Brannstrom I.O."/>
            <person name="Guillou S."/>
            <person name="Cros-Aarteil S."/>
            <person name="Calhoun S."/>
            <person name="Haridas S."/>
            <person name="Kuo A."/>
            <person name="Mondo S."/>
            <person name="Pangilinan J."/>
            <person name="Riley R."/>
            <person name="Labutti K."/>
            <person name="Andreopoulos B."/>
            <person name="Lipzen A."/>
            <person name="Chen C."/>
            <person name="Yanf M."/>
            <person name="Daum C."/>
            <person name="Ng V."/>
            <person name="Clum A."/>
            <person name="Ohm R."/>
            <person name="Martin F."/>
            <person name="Silar P."/>
            <person name="Natvig D."/>
            <person name="Lalanne C."/>
            <person name="Gautier V."/>
            <person name="Ament-Velasquez S.L."/>
            <person name="Kruys A."/>
            <person name="Hutchinson M.I."/>
            <person name="Powell A.J."/>
            <person name="Barry K."/>
            <person name="Miller A.N."/>
            <person name="Grigoriev I.V."/>
            <person name="Debuchy R."/>
            <person name="Gladieux P."/>
            <person name="Thoren M.H."/>
            <person name="Johannesson H."/>
        </authorList>
    </citation>
    <scope>NUCLEOTIDE SEQUENCE</scope>
    <source>
        <strain evidence="3">CBS 123565</strain>
    </source>
</reference>
<evidence type="ECO:0000256" key="2">
    <source>
        <dbReference type="SAM" id="SignalP"/>
    </source>
</evidence>
<dbReference type="Gene3D" id="2.70.50.70">
    <property type="match status" value="1"/>
</dbReference>
<dbReference type="GO" id="GO:0004497">
    <property type="term" value="F:monooxygenase activity"/>
    <property type="evidence" value="ECO:0007669"/>
    <property type="project" value="UniProtKB-KW"/>
</dbReference>
<evidence type="ECO:0000313" key="4">
    <source>
        <dbReference type="Proteomes" id="UP001304895"/>
    </source>
</evidence>
<feature type="chain" id="PRO_5042995019" evidence="2">
    <location>
        <begin position="20"/>
        <end position="230"/>
    </location>
</feature>
<evidence type="ECO:0000256" key="1">
    <source>
        <dbReference type="SAM" id="MobiDB-lite"/>
    </source>
</evidence>
<comment type="caution">
    <text evidence="3">The sequence shown here is derived from an EMBL/GenBank/DDBJ whole genome shotgun (WGS) entry which is preliminary data.</text>
</comment>
<gene>
    <name evidence="3" type="ORF">BT67DRAFT_361322</name>
</gene>
<keyword evidence="3" id="KW-0560">Oxidoreductase</keyword>
<organism evidence="3 4">
    <name type="scientific">Trichocladium antarcticum</name>
    <dbReference type="NCBI Taxonomy" id="1450529"/>
    <lineage>
        <taxon>Eukaryota</taxon>
        <taxon>Fungi</taxon>
        <taxon>Dikarya</taxon>
        <taxon>Ascomycota</taxon>
        <taxon>Pezizomycotina</taxon>
        <taxon>Sordariomycetes</taxon>
        <taxon>Sordariomycetidae</taxon>
        <taxon>Sordariales</taxon>
        <taxon>Chaetomiaceae</taxon>
        <taxon>Trichocladium</taxon>
    </lineage>
</organism>
<feature type="region of interest" description="Disordered" evidence="1">
    <location>
        <begin position="207"/>
        <end position="230"/>
    </location>
</feature>
<keyword evidence="4" id="KW-1185">Reference proteome</keyword>
<name>A0AAN6UR59_9PEZI</name>
<protein>
    <submittedName>
        <fullName evidence="3">Lytic polysaccharide monooxygenase</fullName>
    </submittedName>
</protein>